<gene>
    <name evidence="4" type="ORF">SPHA_49257</name>
</gene>
<sequence length="509" mass="58889">MYSVYITSFVHFILLEVLLIQSSELLTVFTGKYTLLNTSDCTKDLPVYRPNPNGQWPSKISSAEYETFVSDRQMRLKITWKADITNPDICHILDYTNAITNSSSGLFYFRIVFSIAENMNYTAELSPLPRHDETLVHTSQFDSVDCSIFAPAFSHDYDGRYLNVTFSKGPDKCNYRKYEIGVYKSESKNKIAEIIVPTQDNVKNLHAFTELKISKGYYHLMLSVFEENANSCTCRNKQNQCRNCKYKNSQPEYMIAAKSYFPRMQHRKKQESNQFLFLLGIANGLLLLIALTLSITYWKLSVHLMVKKRGLVLLIDDHEHHTNAVIKLVNYLNGCHLKMDLASTFLKNYDIPDQLLMICESLKSDFVLLVLSSALQKRMEAWNKEQDYVEFFRETNSNILTKQLLEVFLKSNKTYVCKFDHMTEFGHWPKPCYSLPSGLTNMTADLNGQSFSQRLILLNYFKSNTLWSELQAAIKKAVMHEQSHVNWFQEKYVCPQNVAASHLIAEETL</sequence>
<dbReference type="OrthoDB" id="6095707at2759"/>
<protein>
    <recommendedName>
        <fullName evidence="3">ILCR1 Ig-like domain-containing protein</fullName>
    </recommendedName>
</protein>
<evidence type="ECO:0000313" key="4">
    <source>
        <dbReference type="EMBL" id="CAE1292420.1"/>
    </source>
</evidence>
<feature type="chain" id="PRO_5032981743" description="ILCR1 Ig-like domain-containing protein" evidence="2">
    <location>
        <begin position="26"/>
        <end position="509"/>
    </location>
</feature>
<dbReference type="AlphaFoldDB" id="A0A812DA67"/>
<proteinExistence type="predicted"/>
<dbReference type="EMBL" id="CAHIKZ030002800">
    <property type="protein sequence ID" value="CAE1292420.1"/>
    <property type="molecule type" value="Genomic_DNA"/>
</dbReference>
<keyword evidence="5" id="KW-1185">Reference proteome</keyword>
<evidence type="ECO:0000256" key="2">
    <source>
        <dbReference type="SAM" id="SignalP"/>
    </source>
</evidence>
<evidence type="ECO:0000256" key="1">
    <source>
        <dbReference type="SAM" id="Phobius"/>
    </source>
</evidence>
<dbReference type="InterPro" id="IPR057066">
    <property type="entry name" value="Ig_ILCR1"/>
</dbReference>
<accession>A0A812DA67</accession>
<keyword evidence="1" id="KW-0812">Transmembrane</keyword>
<feature type="domain" description="ILCR1 Ig-like" evidence="3">
    <location>
        <begin position="159"/>
        <end position="247"/>
    </location>
</feature>
<name>A0A812DA67_ACAPH</name>
<comment type="caution">
    <text evidence="4">The sequence shown here is derived from an EMBL/GenBank/DDBJ whole genome shotgun (WGS) entry which is preliminary data.</text>
</comment>
<feature type="signal peptide" evidence="2">
    <location>
        <begin position="1"/>
        <end position="25"/>
    </location>
</feature>
<keyword evidence="2" id="KW-0732">Signal</keyword>
<reference evidence="4" key="1">
    <citation type="submission" date="2021-01" db="EMBL/GenBank/DDBJ databases">
        <authorList>
            <person name="Li R."/>
            <person name="Bekaert M."/>
        </authorList>
    </citation>
    <scope>NUCLEOTIDE SEQUENCE</scope>
    <source>
        <strain evidence="4">Farmed</strain>
    </source>
</reference>
<evidence type="ECO:0000259" key="3">
    <source>
        <dbReference type="Pfam" id="PF23608"/>
    </source>
</evidence>
<dbReference type="Proteomes" id="UP000597762">
    <property type="component" value="Unassembled WGS sequence"/>
</dbReference>
<keyword evidence="1" id="KW-1133">Transmembrane helix</keyword>
<dbReference type="Pfam" id="PF23608">
    <property type="entry name" value="Ig_ILCR1"/>
    <property type="match status" value="1"/>
</dbReference>
<evidence type="ECO:0000313" key="5">
    <source>
        <dbReference type="Proteomes" id="UP000597762"/>
    </source>
</evidence>
<feature type="transmembrane region" description="Helical" evidence="1">
    <location>
        <begin position="275"/>
        <end position="298"/>
    </location>
</feature>
<organism evidence="4 5">
    <name type="scientific">Acanthosepion pharaonis</name>
    <name type="common">Pharaoh cuttlefish</name>
    <name type="synonym">Sepia pharaonis</name>
    <dbReference type="NCBI Taxonomy" id="158019"/>
    <lineage>
        <taxon>Eukaryota</taxon>
        <taxon>Metazoa</taxon>
        <taxon>Spiralia</taxon>
        <taxon>Lophotrochozoa</taxon>
        <taxon>Mollusca</taxon>
        <taxon>Cephalopoda</taxon>
        <taxon>Coleoidea</taxon>
        <taxon>Decapodiformes</taxon>
        <taxon>Sepiida</taxon>
        <taxon>Sepiina</taxon>
        <taxon>Sepiidae</taxon>
        <taxon>Acanthosepion</taxon>
    </lineage>
</organism>
<keyword evidence="1" id="KW-0472">Membrane</keyword>